<dbReference type="EnsemblPlants" id="AET2Gv20579700.13">
    <property type="protein sequence ID" value="AET2Gv20579700.13"/>
    <property type="gene ID" value="AET2Gv20579700"/>
</dbReference>
<reference evidence="2" key="3">
    <citation type="journal article" date="2017" name="Nature">
        <title>Genome sequence of the progenitor of the wheat D genome Aegilops tauschii.</title>
        <authorList>
            <person name="Luo M.C."/>
            <person name="Gu Y.Q."/>
            <person name="Puiu D."/>
            <person name="Wang H."/>
            <person name="Twardziok S.O."/>
            <person name="Deal K.R."/>
            <person name="Huo N."/>
            <person name="Zhu T."/>
            <person name="Wang L."/>
            <person name="Wang Y."/>
            <person name="McGuire P.E."/>
            <person name="Liu S."/>
            <person name="Long H."/>
            <person name="Ramasamy R.K."/>
            <person name="Rodriguez J.C."/>
            <person name="Van S.L."/>
            <person name="Yuan L."/>
            <person name="Wang Z."/>
            <person name="Xia Z."/>
            <person name="Xiao L."/>
            <person name="Anderson O.D."/>
            <person name="Ouyang S."/>
            <person name="Liang Y."/>
            <person name="Zimin A.V."/>
            <person name="Pertea G."/>
            <person name="Qi P."/>
            <person name="Bennetzen J.L."/>
            <person name="Dai X."/>
            <person name="Dawson M.W."/>
            <person name="Muller H.G."/>
            <person name="Kugler K."/>
            <person name="Rivarola-Duarte L."/>
            <person name="Spannagl M."/>
            <person name="Mayer K.F.X."/>
            <person name="Lu F.H."/>
            <person name="Bevan M.W."/>
            <person name="Leroy P."/>
            <person name="Li P."/>
            <person name="You F.M."/>
            <person name="Sun Q."/>
            <person name="Liu Z."/>
            <person name="Lyons E."/>
            <person name="Wicker T."/>
            <person name="Salzberg S.L."/>
            <person name="Devos K.M."/>
            <person name="Dvorak J."/>
        </authorList>
    </citation>
    <scope>NUCLEOTIDE SEQUENCE [LARGE SCALE GENOMIC DNA]</scope>
    <source>
        <strain evidence="2">cv. AL8/78</strain>
    </source>
</reference>
<organism evidence="2 3">
    <name type="scientific">Aegilops tauschii subsp. strangulata</name>
    <name type="common">Goatgrass</name>
    <dbReference type="NCBI Taxonomy" id="200361"/>
    <lineage>
        <taxon>Eukaryota</taxon>
        <taxon>Viridiplantae</taxon>
        <taxon>Streptophyta</taxon>
        <taxon>Embryophyta</taxon>
        <taxon>Tracheophyta</taxon>
        <taxon>Spermatophyta</taxon>
        <taxon>Magnoliopsida</taxon>
        <taxon>Liliopsida</taxon>
        <taxon>Poales</taxon>
        <taxon>Poaceae</taxon>
        <taxon>BOP clade</taxon>
        <taxon>Pooideae</taxon>
        <taxon>Triticodae</taxon>
        <taxon>Triticeae</taxon>
        <taxon>Triticinae</taxon>
        <taxon>Aegilops</taxon>
    </lineage>
</organism>
<keyword evidence="3" id="KW-1185">Reference proteome</keyword>
<protein>
    <submittedName>
        <fullName evidence="2">Uncharacterized protein</fullName>
    </submittedName>
</protein>
<dbReference type="Proteomes" id="UP000015105">
    <property type="component" value="Chromosome 2D"/>
</dbReference>
<dbReference type="EnsemblPlants" id="AET2Gv20579700.14">
    <property type="protein sequence ID" value="AET2Gv20579700.14"/>
    <property type="gene ID" value="AET2Gv20579700"/>
</dbReference>
<proteinExistence type="predicted"/>
<name>A0A453BNY9_AEGTS</name>
<evidence type="ECO:0000313" key="3">
    <source>
        <dbReference type="Proteomes" id="UP000015105"/>
    </source>
</evidence>
<evidence type="ECO:0000313" key="2">
    <source>
        <dbReference type="EnsemblPlants" id="AET2Gv20579700.13"/>
    </source>
</evidence>
<reference evidence="3" key="1">
    <citation type="journal article" date="2014" name="Science">
        <title>Ancient hybridizations among the ancestral genomes of bread wheat.</title>
        <authorList>
            <consortium name="International Wheat Genome Sequencing Consortium,"/>
            <person name="Marcussen T."/>
            <person name="Sandve S.R."/>
            <person name="Heier L."/>
            <person name="Spannagl M."/>
            <person name="Pfeifer M."/>
            <person name="Jakobsen K.S."/>
            <person name="Wulff B.B."/>
            <person name="Steuernagel B."/>
            <person name="Mayer K.F."/>
            <person name="Olsen O.A."/>
        </authorList>
    </citation>
    <scope>NUCLEOTIDE SEQUENCE [LARGE SCALE GENOMIC DNA]</scope>
    <source>
        <strain evidence="3">cv. AL8/78</strain>
    </source>
</reference>
<feature type="compositionally biased region" description="Basic and acidic residues" evidence="1">
    <location>
        <begin position="19"/>
        <end position="29"/>
    </location>
</feature>
<evidence type="ECO:0000256" key="1">
    <source>
        <dbReference type="SAM" id="MobiDB-lite"/>
    </source>
</evidence>
<dbReference type="Gramene" id="AET2Gv20579700.14">
    <property type="protein sequence ID" value="AET2Gv20579700.14"/>
    <property type="gene ID" value="AET2Gv20579700"/>
</dbReference>
<reference evidence="2" key="5">
    <citation type="journal article" date="2021" name="G3 (Bethesda)">
        <title>Aegilops tauschii genome assembly Aet v5.0 features greater sequence contiguity and improved annotation.</title>
        <authorList>
            <person name="Wang L."/>
            <person name="Zhu T."/>
            <person name="Rodriguez J.C."/>
            <person name="Deal K.R."/>
            <person name="Dubcovsky J."/>
            <person name="McGuire P.E."/>
            <person name="Lux T."/>
            <person name="Spannagl M."/>
            <person name="Mayer K.F.X."/>
            <person name="Baldrich P."/>
            <person name="Meyers B.C."/>
            <person name="Huo N."/>
            <person name="Gu Y.Q."/>
            <person name="Zhou H."/>
            <person name="Devos K.M."/>
            <person name="Bennetzen J.L."/>
            <person name="Unver T."/>
            <person name="Budak H."/>
            <person name="Gulick P.J."/>
            <person name="Galiba G."/>
            <person name="Kalapos B."/>
            <person name="Nelson D.R."/>
            <person name="Li P."/>
            <person name="You F.M."/>
            <person name="Luo M.C."/>
            <person name="Dvorak J."/>
        </authorList>
    </citation>
    <scope>NUCLEOTIDE SEQUENCE [LARGE SCALE GENOMIC DNA]</scope>
    <source>
        <strain evidence="2">cv. AL8/78</strain>
    </source>
</reference>
<reference evidence="2" key="4">
    <citation type="submission" date="2019-03" db="UniProtKB">
        <authorList>
            <consortium name="EnsemblPlants"/>
        </authorList>
    </citation>
    <scope>IDENTIFICATION</scope>
</reference>
<feature type="region of interest" description="Disordered" evidence="1">
    <location>
        <begin position="1"/>
        <end position="29"/>
    </location>
</feature>
<reference evidence="3" key="2">
    <citation type="journal article" date="2017" name="Nat. Plants">
        <title>The Aegilops tauschii genome reveals multiple impacts of transposons.</title>
        <authorList>
            <person name="Zhao G."/>
            <person name="Zou C."/>
            <person name="Li K."/>
            <person name="Wang K."/>
            <person name="Li T."/>
            <person name="Gao L."/>
            <person name="Zhang X."/>
            <person name="Wang H."/>
            <person name="Yang Z."/>
            <person name="Liu X."/>
            <person name="Jiang W."/>
            <person name="Mao L."/>
            <person name="Kong X."/>
            <person name="Jiao Y."/>
            <person name="Jia J."/>
        </authorList>
    </citation>
    <scope>NUCLEOTIDE SEQUENCE [LARGE SCALE GENOMIC DNA]</scope>
    <source>
        <strain evidence="3">cv. AL8/78</strain>
    </source>
</reference>
<dbReference type="Gramene" id="AET2Gv20579700.13">
    <property type="protein sequence ID" value="AET2Gv20579700.13"/>
    <property type="gene ID" value="AET2Gv20579700"/>
</dbReference>
<accession>A0A453BNY9</accession>
<sequence>PRPASEVRLGIRGGYGRARGRDRGGAHRRGDACRRLAGGAHVASSLVGRAGRRRCTGGVGAVARCASDARDRAAAGLSAGGGLGGADFDINFYITQRSISEKVRDANAYSFTLFYQF</sequence>
<dbReference type="AlphaFoldDB" id="A0A453BNY9"/>